<feature type="coiled-coil region" evidence="6">
    <location>
        <begin position="477"/>
        <end position="508"/>
    </location>
</feature>
<proteinExistence type="predicted"/>
<comment type="subcellular location">
    <subcellularLocation>
        <location evidence="1">Membrane</location>
    </subcellularLocation>
</comment>
<evidence type="ECO:0000256" key="6">
    <source>
        <dbReference type="SAM" id="Coils"/>
    </source>
</evidence>
<keyword evidence="3" id="KW-0378">Hydrolase</keyword>
<gene>
    <name evidence="9" type="ORF">J2Z81_000243</name>
</gene>
<dbReference type="InterPro" id="IPR045063">
    <property type="entry name" value="Dynamin_N"/>
</dbReference>
<keyword evidence="5" id="KW-0472">Membrane</keyword>
<dbReference type="Pfam" id="PF00350">
    <property type="entry name" value="Dynamin_N"/>
    <property type="match status" value="2"/>
</dbReference>
<evidence type="ECO:0000313" key="9">
    <source>
        <dbReference type="EMBL" id="MBP2256311.1"/>
    </source>
</evidence>
<keyword evidence="10" id="KW-1185">Reference proteome</keyword>
<sequence length="1208" mass="139543">MTISRTDHQEITLNHLVAYHKMFRDNDDNINANKIVDLYQKQKKNEFVISFAGHFSAGKSSMINALLQKDILPKSPIPTSANIIKITSGKGVARVFFHREAPVEYKEPYDIDMIKEYGKDKDTIKRIELSTSENLLPNRCAIVDTPGIDAADDADRLITESSLHLVDALFYVMDYNHVQSEVNLYFLKNIQDMGIPFYIMINQVDKHDEMELSFKEFETRVKNTFQQWNILPKGIYFTSLMDTAHKYNQFESMKEKIFTLFHTGGRTSNRLWGSLKQIIANHKTFLKQRFDELTASFEGGFSSDDKTKLESIKAQIKSIESKSQELEQIFQRDLQTTLNNAYIMPSDLRDKAALFLDSQQSDFKLGLFSTKKKIAKEKEKRMIDFLEPLKKNIEANIQWKLRDKFIKILKENNISDPEIINKTEQLKIEYTSEALLKIIKTGAKVNADYVLNYTKEVSADIKNKFKSQARILLDMMTQSVNEEIQEKVKELEKQRKALEMSSHQQEELNHYQEVLDEQTKRIDNQLHHPDVSELAWKSMQDCIDVRNKPIKQAENPVPNVKEQSKGLSEELKEETITPKRVKERSIEDVSGAVNQAIQTVESLPGFQSIVDDLKDKQHRLDNRTLTIALFGAFSAGKSSFANALLGEGLLPSSPNPTTAVINRIKPVTGEYTHGTVVIHLKDEATLVNDLISLVKQFSPESTTFFELLNWVQRNNLHKNADLNKLYQAYLQAMIEGYEEVKNKIGEKVTISLKDFASFVTNETKACYMESVDLYYDCSLTRQGITLVDTPGADSVNARHTNVAFDYIKYADAILYVTYYNHALSRADKDFLLQLGRVKESFQLDKMFFIINAADLAESDADLKLVMQYVEDQLLQLGIRFPKIFPVSSKQTLENKRNKQVLNSKMDNFEKAFYQFIHNDLAQLSMESALFDIERSYQTLTHYIESANLNEQEKQDYRATLLQKQESLTNTIGDIDASLYNNRIEQRIDKQLHYVDERLSIRFHDMFKEMFNPTTITESGKKAKEQLQRSLVNLIDYTGYELLQELRAVSLRIEAYLFELQKEVYQDTNSKVNQIDSYFMLPALENTDIQTPEYPQAFKDANIEPFNKALSCFKGAKAFFVKNEKEVMKEAIYSILAPWIREYMNTNNDLMKSAYFGQWEKILQSMKKHILASIDNYVEDNLSVMSDTIDLDLLQDKQIKLSIILDKYK</sequence>
<evidence type="ECO:0000256" key="3">
    <source>
        <dbReference type="ARBA" id="ARBA00022801"/>
    </source>
</evidence>
<evidence type="ECO:0000259" key="8">
    <source>
        <dbReference type="Pfam" id="PF00350"/>
    </source>
</evidence>
<keyword evidence="2" id="KW-0547">Nucleotide-binding</keyword>
<dbReference type="RefSeq" id="WP_226370559.1">
    <property type="nucleotide sequence ID" value="NZ_JAGIKX010000001.1"/>
</dbReference>
<feature type="compositionally biased region" description="Basic and acidic residues" evidence="7">
    <location>
        <begin position="562"/>
        <end position="577"/>
    </location>
</feature>
<feature type="region of interest" description="Disordered" evidence="7">
    <location>
        <begin position="556"/>
        <end position="579"/>
    </location>
</feature>
<keyword evidence="4" id="KW-0342">GTP-binding</keyword>
<evidence type="ECO:0000256" key="1">
    <source>
        <dbReference type="ARBA" id="ARBA00004370"/>
    </source>
</evidence>
<dbReference type="PANTHER" id="PTHR10465">
    <property type="entry name" value="TRANSMEMBRANE GTPASE FZO1"/>
    <property type="match status" value="1"/>
</dbReference>
<evidence type="ECO:0000313" key="10">
    <source>
        <dbReference type="Proteomes" id="UP001519294"/>
    </source>
</evidence>
<name>A0ABS4S4A3_9BACI</name>
<dbReference type="PANTHER" id="PTHR10465:SF0">
    <property type="entry name" value="SARCALUMENIN"/>
    <property type="match status" value="1"/>
</dbReference>
<protein>
    <submittedName>
        <fullName evidence="9">Small GTP-binding protein</fullName>
    </submittedName>
</protein>
<organism evidence="9 10">
    <name type="scientific">Virgibacillus alimentarius</name>
    <dbReference type="NCBI Taxonomy" id="698769"/>
    <lineage>
        <taxon>Bacteria</taxon>
        <taxon>Bacillati</taxon>
        <taxon>Bacillota</taxon>
        <taxon>Bacilli</taxon>
        <taxon>Bacillales</taxon>
        <taxon>Bacillaceae</taxon>
        <taxon>Virgibacillus</taxon>
    </lineage>
</organism>
<dbReference type="InterPro" id="IPR027094">
    <property type="entry name" value="Mitofusin_fam"/>
</dbReference>
<dbReference type="Proteomes" id="UP001519294">
    <property type="component" value="Unassembled WGS sequence"/>
</dbReference>
<dbReference type="EMBL" id="JAGIKX010000001">
    <property type="protein sequence ID" value="MBP2256311.1"/>
    <property type="molecule type" value="Genomic_DNA"/>
</dbReference>
<evidence type="ECO:0000256" key="5">
    <source>
        <dbReference type="ARBA" id="ARBA00023136"/>
    </source>
</evidence>
<accession>A0ABS4S4A3</accession>
<evidence type="ECO:0000256" key="2">
    <source>
        <dbReference type="ARBA" id="ARBA00022741"/>
    </source>
</evidence>
<evidence type="ECO:0000256" key="7">
    <source>
        <dbReference type="SAM" id="MobiDB-lite"/>
    </source>
</evidence>
<feature type="domain" description="Dynamin N-terminal" evidence="8">
    <location>
        <begin position="49"/>
        <end position="203"/>
    </location>
</feature>
<dbReference type="CDD" id="cd09912">
    <property type="entry name" value="DLP_2"/>
    <property type="match status" value="2"/>
</dbReference>
<comment type="caution">
    <text evidence="9">The sequence shown here is derived from an EMBL/GenBank/DDBJ whole genome shotgun (WGS) entry which is preliminary data.</text>
</comment>
<feature type="domain" description="Dynamin N-terminal" evidence="8">
    <location>
        <begin position="627"/>
        <end position="852"/>
    </location>
</feature>
<evidence type="ECO:0000256" key="4">
    <source>
        <dbReference type="ARBA" id="ARBA00023134"/>
    </source>
</evidence>
<dbReference type="Gene3D" id="3.40.50.300">
    <property type="entry name" value="P-loop containing nucleotide triphosphate hydrolases"/>
    <property type="match status" value="2"/>
</dbReference>
<keyword evidence="6" id="KW-0175">Coiled coil</keyword>
<dbReference type="SUPFAM" id="SSF52540">
    <property type="entry name" value="P-loop containing nucleoside triphosphate hydrolases"/>
    <property type="match status" value="2"/>
</dbReference>
<dbReference type="InterPro" id="IPR027417">
    <property type="entry name" value="P-loop_NTPase"/>
</dbReference>
<reference evidence="9 10" key="1">
    <citation type="submission" date="2021-03" db="EMBL/GenBank/DDBJ databases">
        <title>Genomic Encyclopedia of Type Strains, Phase IV (KMG-IV): sequencing the most valuable type-strain genomes for metagenomic binning, comparative biology and taxonomic classification.</title>
        <authorList>
            <person name="Goeker M."/>
        </authorList>
    </citation>
    <scope>NUCLEOTIDE SEQUENCE [LARGE SCALE GENOMIC DNA]</scope>
    <source>
        <strain evidence="9 10">DSM 25790</strain>
    </source>
</reference>